<dbReference type="RefSeq" id="WP_069314720.1">
    <property type="nucleotide sequence ID" value="NZ_UGIF01000002.1"/>
</dbReference>
<proteinExistence type="predicted"/>
<evidence type="ECO:0000313" key="1">
    <source>
        <dbReference type="EMBL" id="STP30617.1"/>
    </source>
</evidence>
<dbReference type="EMBL" id="UGIF01000002">
    <property type="protein sequence ID" value="STP30617.1"/>
    <property type="molecule type" value="Genomic_DNA"/>
</dbReference>
<name>A0A377KN54_9ENTE</name>
<protein>
    <submittedName>
        <fullName evidence="1">Uncharacterized protein</fullName>
    </submittedName>
</protein>
<gene>
    <name evidence="1" type="ORF">NCTC8129_02868</name>
</gene>
<organism evidence="1 2">
    <name type="scientific">Enterococcus durans</name>
    <dbReference type="NCBI Taxonomy" id="53345"/>
    <lineage>
        <taxon>Bacteria</taxon>
        <taxon>Bacillati</taxon>
        <taxon>Bacillota</taxon>
        <taxon>Bacilli</taxon>
        <taxon>Lactobacillales</taxon>
        <taxon>Enterococcaceae</taxon>
        <taxon>Enterococcus</taxon>
    </lineage>
</organism>
<reference evidence="1 2" key="1">
    <citation type="submission" date="2018-06" db="EMBL/GenBank/DDBJ databases">
        <authorList>
            <consortium name="Pathogen Informatics"/>
            <person name="Doyle S."/>
        </authorList>
    </citation>
    <scope>NUCLEOTIDE SEQUENCE [LARGE SCALE GENOMIC DNA]</scope>
    <source>
        <strain evidence="1 2">NCTC8129</strain>
    </source>
</reference>
<dbReference type="AlphaFoldDB" id="A0A377KN54"/>
<sequence length="174" mass="20364">MASVLNEPVYRVKEYSKLNRLYAETEQQREVLDVSMKQIFVEFPCFNGGVLGMWTTTRMGIEIGSQAEIEFESELKKEESQGYRILKKKSRTLKRLNDMIGEELEAFNSAQSNYRFELLTQYGMNNVRGVHSIDGQLYVSLRAEPERNEEELEPIDYKEYLSFYINAKTQEDSK</sequence>
<evidence type="ECO:0000313" key="2">
    <source>
        <dbReference type="Proteomes" id="UP000254070"/>
    </source>
</evidence>
<accession>A0A377KN54</accession>
<dbReference type="Proteomes" id="UP000254070">
    <property type="component" value="Unassembled WGS sequence"/>
</dbReference>